<name>A0A0L6V7B2_9BASI</name>
<dbReference type="OrthoDB" id="2506999at2759"/>
<sequence>MLPLILSCLRHVKAGRPGVQDLSHQDSCCAYLSIFCQPNSALSRIKDSDKLLADGLNYGVWHEFLSELAHKFLSDAKWYTKVSTSSDKEKIGRAILFGAVNRNLHRTLSHMPDSKAHDMYNHLQKRLWVSSRAQQQNLWRKMLDFKLSDYSCTSTAIGAAADIIEELEGCDFKLIKDEILAMTLQCGTEQGSVIQQEVNRRVENYFHTQQTYNVPCPTVRSDYIILTLDAVKQHVTTTSQKQEATSPPLISSILSTSMVQPVNLAATNSKEVAGLAAQPRLCWECRLLDHFANKCPTLLHTRNSQNQQPMGTTRPPTVPHHGGFQGFYPILAPPGIARTCHTLNFRLSFEPNTASNSLRFLNQTSTYQIDAQNSTNELE</sequence>
<proteinExistence type="predicted"/>
<dbReference type="AlphaFoldDB" id="A0A0L6V7B2"/>
<reference evidence="1 2" key="1">
    <citation type="submission" date="2015-08" db="EMBL/GenBank/DDBJ databases">
        <title>Next Generation Sequencing and Analysis of the Genome of Puccinia sorghi L Schw, the Causal Agent of Maize Common Rust.</title>
        <authorList>
            <person name="Rochi L."/>
            <person name="Burguener G."/>
            <person name="Darino M."/>
            <person name="Turjanski A."/>
            <person name="Kreff E."/>
            <person name="Dieguez M.J."/>
            <person name="Sacco F."/>
        </authorList>
    </citation>
    <scope>NUCLEOTIDE SEQUENCE [LARGE SCALE GENOMIC DNA]</scope>
    <source>
        <strain evidence="1 2">RO10H11247</strain>
    </source>
</reference>
<evidence type="ECO:0000313" key="1">
    <source>
        <dbReference type="EMBL" id="KNZ56691.1"/>
    </source>
</evidence>
<organism evidence="1 2">
    <name type="scientific">Puccinia sorghi</name>
    <dbReference type="NCBI Taxonomy" id="27349"/>
    <lineage>
        <taxon>Eukaryota</taxon>
        <taxon>Fungi</taxon>
        <taxon>Dikarya</taxon>
        <taxon>Basidiomycota</taxon>
        <taxon>Pucciniomycotina</taxon>
        <taxon>Pucciniomycetes</taxon>
        <taxon>Pucciniales</taxon>
        <taxon>Pucciniaceae</taxon>
        <taxon>Puccinia</taxon>
    </lineage>
</organism>
<keyword evidence="2" id="KW-1185">Reference proteome</keyword>
<dbReference type="Proteomes" id="UP000037035">
    <property type="component" value="Unassembled WGS sequence"/>
</dbReference>
<evidence type="ECO:0008006" key="3">
    <source>
        <dbReference type="Google" id="ProtNLM"/>
    </source>
</evidence>
<dbReference type="VEuPathDB" id="FungiDB:VP01_2341g3"/>
<accession>A0A0L6V7B2</accession>
<protein>
    <recommendedName>
        <fullName evidence="3">CCHC-type domain-containing protein</fullName>
    </recommendedName>
</protein>
<comment type="caution">
    <text evidence="1">The sequence shown here is derived from an EMBL/GenBank/DDBJ whole genome shotgun (WGS) entry which is preliminary data.</text>
</comment>
<gene>
    <name evidence="1" type="ORF">VP01_2341g3</name>
</gene>
<dbReference type="EMBL" id="LAVV01007216">
    <property type="protein sequence ID" value="KNZ56691.1"/>
    <property type="molecule type" value="Genomic_DNA"/>
</dbReference>
<evidence type="ECO:0000313" key="2">
    <source>
        <dbReference type="Proteomes" id="UP000037035"/>
    </source>
</evidence>